<organism evidence="11 12">
    <name type="scientific">Caldimicrobium thiodismutans</name>
    <dbReference type="NCBI Taxonomy" id="1653476"/>
    <lineage>
        <taxon>Bacteria</taxon>
        <taxon>Pseudomonadati</taxon>
        <taxon>Thermodesulfobacteriota</taxon>
        <taxon>Thermodesulfobacteria</taxon>
        <taxon>Thermodesulfobacteriales</taxon>
        <taxon>Thermodesulfobacteriaceae</taxon>
        <taxon>Caldimicrobium</taxon>
    </lineage>
</organism>
<dbReference type="PATRIC" id="fig|1653476.3.peg.339"/>
<keyword evidence="6" id="KW-0865">Zymogen</keyword>
<keyword evidence="9" id="KW-1208">Phospholipid metabolism</keyword>
<keyword evidence="10" id="KW-0670">Pyruvate</keyword>
<evidence type="ECO:0000256" key="5">
    <source>
        <dbReference type="ARBA" id="ARBA00023136"/>
    </source>
</evidence>
<dbReference type="AlphaFoldDB" id="A0A0U4W0Q7"/>
<dbReference type="PANTHER" id="PTHR35809:SF1">
    <property type="entry name" value="ARCHAETIDYLSERINE DECARBOXYLASE PROENZYME-RELATED"/>
    <property type="match status" value="1"/>
</dbReference>
<evidence type="ECO:0000256" key="4">
    <source>
        <dbReference type="ARBA" id="ARBA00023098"/>
    </source>
</evidence>
<reference evidence="11 12" key="1">
    <citation type="journal article" date="2016" name="Int. J. Syst. Evol. Microbiol.">
        <title>Caldimicrobium thiodismutans sp. nov., a sulfur-disproportionating bacterium isolated from a hot spring, and emended description of the genus Caldimicrobium.</title>
        <authorList>
            <person name="Kojima H."/>
            <person name="Umezawa K."/>
            <person name="Fukui M."/>
        </authorList>
    </citation>
    <scope>NUCLEOTIDE SEQUENCE [LARGE SCALE GENOMIC DNA]</scope>
    <source>
        <strain evidence="11 12">TF1</strain>
    </source>
</reference>
<evidence type="ECO:0000256" key="7">
    <source>
        <dbReference type="ARBA" id="ARBA00023209"/>
    </source>
</evidence>
<dbReference type="STRING" id="1653476.THC_0335"/>
<dbReference type="PANTHER" id="PTHR35809">
    <property type="entry name" value="ARCHAETIDYLSERINE DECARBOXYLASE PROENZYME-RELATED"/>
    <property type="match status" value="1"/>
</dbReference>
<dbReference type="EMBL" id="AP014945">
    <property type="protein sequence ID" value="BAU22733.1"/>
    <property type="molecule type" value="Genomic_DNA"/>
</dbReference>
<evidence type="ECO:0000256" key="10">
    <source>
        <dbReference type="ARBA" id="ARBA00023317"/>
    </source>
</evidence>
<name>A0A0U4W0Q7_9BACT</name>
<gene>
    <name evidence="11" type="ORF">THC_0335</name>
</gene>
<evidence type="ECO:0000256" key="3">
    <source>
        <dbReference type="ARBA" id="ARBA00022793"/>
    </source>
</evidence>
<accession>A0A0U4W0Q7</accession>
<dbReference type="GO" id="GO:0008654">
    <property type="term" value="P:phospholipid biosynthetic process"/>
    <property type="evidence" value="ECO:0007669"/>
    <property type="project" value="UniProtKB-KW"/>
</dbReference>
<keyword evidence="12" id="KW-1185">Reference proteome</keyword>
<keyword evidence="2" id="KW-0444">Lipid biosynthesis</keyword>
<keyword evidence="5" id="KW-0472">Membrane</keyword>
<evidence type="ECO:0000256" key="2">
    <source>
        <dbReference type="ARBA" id="ARBA00022516"/>
    </source>
</evidence>
<keyword evidence="1" id="KW-1003">Cell membrane</keyword>
<evidence type="ECO:0000256" key="8">
    <source>
        <dbReference type="ARBA" id="ARBA00023239"/>
    </source>
</evidence>
<keyword evidence="7" id="KW-0594">Phospholipid biosynthesis</keyword>
<dbReference type="InterPro" id="IPR003817">
    <property type="entry name" value="PS_Dcarbxylase"/>
</dbReference>
<protein>
    <submittedName>
        <fullName evidence="11">Phosphatidylserine decarboxylase</fullName>
    </submittedName>
</protein>
<dbReference type="RefSeq" id="WP_068512413.1">
    <property type="nucleotide sequence ID" value="NZ_AP014945.1"/>
</dbReference>
<sequence length="214" mass="24165">MIHPEGRPFVLFPLLASGLSALIKRPKLACSFLGLSLANAFFFRNPKREPLLEPELVISPADGKIICCKVEERPDWFDGPLYRIGIFMRLWDVHINRSPVSGKVLKVIHLQGEKRPVFLDESLEKNEKIFYLIEREDGFPFWVVQIAGIVARRAKNFVLPGDDLVTGDLLGIIKFSSRVELFFPFEGAELFVKEGQKVFAGETVLAKIPLKSLA</sequence>
<reference evidence="12" key="2">
    <citation type="journal article" date="2016" name="Int. J. Syst. Evol. Microbiol.">
        <title>Caldimicrobium thiodismutans sp. nov., a sulfur-disproportionating bacterium isolated from a hot spring.</title>
        <authorList>
            <person name="Kojima H."/>
            <person name="Umezawa K."/>
            <person name="Fukui M."/>
        </authorList>
    </citation>
    <scope>NUCLEOTIDE SEQUENCE [LARGE SCALE GENOMIC DNA]</scope>
    <source>
        <strain evidence="12">TF1</strain>
    </source>
</reference>
<keyword evidence="4" id="KW-0443">Lipid metabolism</keyword>
<keyword evidence="3" id="KW-0210">Decarboxylase</keyword>
<evidence type="ECO:0000313" key="11">
    <source>
        <dbReference type="EMBL" id="BAU22733.1"/>
    </source>
</evidence>
<evidence type="ECO:0000256" key="6">
    <source>
        <dbReference type="ARBA" id="ARBA00023145"/>
    </source>
</evidence>
<keyword evidence="8" id="KW-0456">Lyase</keyword>
<dbReference type="GO" id="GO:0004609">
    <property type="term" value="F:phosphatidylserine decarboxylase activity"/>
    <property type="evidence" value="ECO:0007669"/>
    <property type="project" value="InterPro"/>
</dbReference>
<dbReference type="InterPro" id="IPR033175">
    <property type="entry name" value="PSD-A"/>
</dbReference>
<evidence type="ECO:0000256" key="1">
    <source>
        <dbReference type="ARBA" id="ARBA00022475"/>
    </source>
</evidence>
<evidence type="ECO:0000313" key="12">
    <source>
        <dbReference type="Proteomes" id="UP000068196"/>
    </source>
</evidence>
<dbReference type="KEGG" id="cthi:THC_0335"/>
<evidence type="ECO:0000256" key="9">
    <source>
        <dbReference type="ARBA" id="ARBA00023264"/>
    </source>
</evidence>
<dbReference type="Proteomes" id="UP000068196">
    <property type="component" value="Chromosome"/>
</dbReference>
<dbReference type="Pfam" id="PF02666">
    <property type="entry name" value="PS_Dcarbxylase"/>
    <property type="match status" value="1"/>
</dbReference>
<proteinExistence type="predicted"/>
<dbReference type="OrthoDB" id="9790893at2"/>